<dbReference type="GO" id="GO:0005829">
    <property type="term" value="C:cytosol"/>
    <property type="evidence" value="ECO:0007669"/>
    <property type="project" value="TreeGrafter"/>
</dbReference>
<dbReference type="Proteomes" id="UP000189443">
    <property type="component" value="Chromosome"/>
</dbReference>
<dbReference type="InterPro" id="IPR001387">
    <property type="entry name" value="Cro/C1-type_HTH"/>
</dbReference>
<evidence type="ECO:0000313" key="5">
    <source>
        <dbReference type="EMBL" id="AQS67545.1"/>
    </source>
</evidence>
<organism evidence="5 6">
    <name type="scientific">Streptomyces pactum</name>
    <dbReference type="NCBI Taxonomy" id="68249"/>
    <lineage>
        <taxon>Bacteria</taxon>
        <taxon>Bacillati</taxon>
        <taxon>Actinomycetota</taxon>
        <taxon>Actinomycetes</taxon>
        <taxon>Kitasatosporales</taxon>
        <taxon>Streptomycetaceae</taxon>
        <taxon>Streptomyces</taxon>
    </lineage>
</organism>
<evidence type="ECO:0000313" key="6">
    <source>
        <dbReference type="Proteomes" id="UP000189443"/>
    </source>
</evidence>
<dbReference type="OrthoDB" id="3197212at2"/>
<proteinExistence type="predicted"/>
<evidence type="ECO:0000256" key="1">
    <source>
        <dbReference type="ARBA" id="ARBA00023015"/>
    </source>
</evidence>
<keyword evidence="1" id="KW-0805">Transcription regulation</keyword>
<evidence type="ECO:0000256" key="3">
    <source>
        <dbReference type="ARBA" id="ARBA00023163"/>
    </source>
</evidence>
<dbReference type="Gene3D" id="1.10.260.40">
    <property type="entry name" value="lambda repressor-like DNA-binding domains"/>
    <property type="match status" value="1"/>
</dbReference>
<dbReference type="PANTHER" id="PTHR46797:SF23">
    <property type="entry name" value="HTH-TYPE TRANSCRIPTIONAL REGULATOR SUTR"/>
    <property type="match status" value="1"/>
</dbReference>
<dbReference type="SMART" id="SM00530">
    <property type="entry name" value="HTH_XRE"/>
    <property type="match status" value="1"/>
</dbReference>
<dbReference type="AlphaFoldDB" id="A0A1S6J746"/>
<feature type="domain" description="HTH cro/C1-type" evidence="4">
    <location>
        <begin position="21"/>
        <end position="75"/>
    </location>
</feature>
<dbReference type="SUPFAM" id="SSF47413">
    <property type="entry name" value="lambda repressor-like DNA-binding domains"/>
    <property type="match status" value="1"/>
</dbReference>
<dbReference type="EMBL" id="CP019724">
    <property type="protein sequence ID" value="AQS67545.1"/>
    <property type="molecule type" value="Genomic_DNA"/>
</dbReference>
<dbReference type="CDD" id="cd00093">
    <property type="entry name" value="HTH_XRE"/>
    <property type="match status" value="1"/>
</dbReference>
<protein>
    <submittedName>
        <fullName evidence="5">Transcriptional regulator</fullName>
    </submittedName>
</protein>
<dbReference type="PROSITE" id="PS50943">
    <property type="entry name" value="HTH_CROC1"/>
    <property type="match status" value="1"/>
</dbReference>
<dbReference type="Pfam" id="PF01381">
    <property type="entry name" value="HTH_3"/>
    <property type="match status" value="1"/>
</dbReference>
<accession>A0A1S6J746</accession>
<dbReference type="InterPro" id="IPR010982">
    <property type="entry name" value="Lambda_DNA-bd_dom_sf"/>
</dbReference>
<keyword evidence="2" id="KW-0238">DNA-binding</keyword>
<dbReference type="REBASE" id="184087">
    <property type="entry name" value="C.SpaACT12ORF11985P"/>
</dbReference>
<keyword evidence="3" id="KW-0804">Transcription</keyword>
<reference evidence="5 6" key="1">
    <citation type="submission" date="2017-02" db="EMBL/GenBank/DDBJ databases">
        <title>Streptomyces pactum ACT12 Genome sequencing and assembly.</title>
        <authorList>
            <person name="Xue Q."/>
            <person name="Yan X."/>
            <person name="Jia L."/>
            <person name="Yan H."/>
        </authorList>
    </citation>
    <scope>NUCLEOTIDE SEQUENCE [LARGE SCALE GENOMIC DNA]</scope>
    <source>
        <strain evidence="5 6">ACT12</strain>
    </source>
</reference>
<dbReference type="InterPro" id="IPR050807">
    <property type="entry name" value="TransReg_Diox_bact_type"/>
</dbReference>
<dbReference type="GO" id="GO:0003677">
    <property type="term" value="F:DNA binding"/>
    <property type="evidence" value="ECO:0007669"/>
    <property type="project" value="UniProtKB-KW"/>
</dbReference>
<dbReference type="KEGG" id="spac:B1H29_11990"/>
<dbReference type="RefSeq" id="WP_079160174.1">
    <property type="nucleotide sequence ID" value="NZ_CP019724.1"/>
</dbReference>
<sequence>MTHASDKLRIQRQREAFGRRVREYRLSAGLSQEELAEAAGIHRTYVSSLERGQRNVSLDNIIALARALKIDAAQLLEGI</sequence>
<dbReference type="PANTHER" id="PTHR46797">
    <property type="entry name" value="HTH-TYPE TRANSCRIPTIONAL REGULATOR"/>
    <property type="match status" value="1"/>
</dbReference>
<evidence type="ECO:0000259" key="4">
    <source>
        <dbReference type="PROSITE" id="PS50943"/>
    </source>
</evidence>
<gene>
    <name evidence="5" type="ORF">B1H29_11990</name>
</gene>
<evidence type="ECO:0000256" key="2">
    <source>
        <dbReference type="ARBA" id="ARBA00023125"/>
    </source>
</evidence>
<name>A0A1S6J746_9ACTN</name>
<dbReference type="GO" id="GO:0003700">
    <property type="term" value="F:DNA-binding transcription factor activity"/>
    <property type="evidence" value="ECO:0007669"/>
    <property type="project" value="TreeGrafter"/>
</dbReference>
<keyword evidence="6" id="KW-1185">Reference proteome</keyword>